<name>A0A7W0IB42_9ACTN</name>
<sequence>MEQRRGPNIQPVHAAATDPAYVPGITTPRLAADPEETVSSADTAAETEPREAVAEGNAAEGNASETPEVEEIAEARDAGGREASSGALEADDSGDSSGSGDSDVAGDPDSGDSGDADSGDGPVFEAADRRGSITADHSGVRLRLDDQECEFRWDEIGAVEIETSRFGRWFTVTVHTPDRRWYPADIEVKDKSRLQEWTDQLDAVLDAYFEDGAEDEAATETDAESAETDAESAETDAESAETDAQSADKRDKAENCDKAKTKVNAGDRDD</sequence>
<feature type="compositionally biased region" description="Low complexity" evidence="1">
    <location>
        <begin position="54"/>
        <end position="65"/>
    </location>
</feature>
<proteinExistence type="predicted"/>
<dbReference type="RefSeq" id="WP_181660017.1">
    <property type="nucleotide sequence ID" value="NZ_JACEHE010000016.1"/>
</dbReference>
<comment type="caution">
    <text evidence="2">The sequence shown here is derived from an EMBL/GenBank/DDBJ whole genome shotgun (WGS) entry which is preliminary data.</text>
</comment>
<reference evidence="2 3" key="1">
    <citation type="submission" date="2020-07" db="EMBL/GenBank/DDBJ databases">
        <title>Streptomyces isolated from Indian soil.</title>
        <authorList>
            <person name="Mandal S."/>
            <person name="Maiti P.K."/>
        </authorList>
    </citation>
    <scope>NUCLEOTIDE SEQUENCE [LARGE SCALE GENOMIC DNA]</scope>
    <source>
        <strain evidence="2 3">PSKA28</strain>
    </source>
</reference>
<feature type="region of interest" description="Disordered" evidence="1">
    <location>
        <begin position="210"/>
        <end position="270"/>
    </location>
</feature>
<feature type="compositionally biased region" description="Acidic residues" evidence="1">
    <location>
        <begin position="210"/>
        <end position="241"/>
    </location>
</feature>
<feature type="compositionally biased region" description="Basic and acidic residues" evidence="1">
    <location>
        <begin position="246"/>
        <end position="270"/>
    </location>
</feature>
<accession>A0A7W0IB42</accession>
<feature type="compositionally biased region" description="Acidic residues" evidence="1">
    <location>
        <begin position="104"/>
        <end position="118"/>
    </location>
</feature>
<evidence type="ECO:0000256" key="1">
    <source>
        <dbReference type="SAM" id="MobiDB-lite"/>
    </source>
</evidence>
<dbReference type="AlphaFoldDB" id="A0A7W0IB42"/>
<organism evidence="2 3">
    <name type="scientific">Streptomyces himalayensis subsp. himalayensis</name>
    <dbReference type="NCBI Taxonomy" id="2756131"/>
    <lineage>
        <taxon>Bacteria</taxon>
        <taxon>Bacillati</taxon>
        <taxon>Actinomycetota</taxon>
        <taxon>Actinomycetes</taxon>
        <taxon>Kitasatosporales</taxon>
        <taxon>Streptomycetaceae</taxon>
        <taxon>Streptomyces</taxon>
        <taxon>Streptomyces himalayensis</taxon>
    </lineage>
</organism>
<evidence type="ECO:0000313" key="3">
    <source>
        <dbReference type="Proteomes" id="UP000545761"/>
    </source>
</evidence>
<feature type="region of interest" description="Disordered" evidence="1">
    <location>
        <begin position="1"/>
        <end position="134"/>
    </location>
</feature>
<protein>
    <submittedName>
        <fullName evidence="2">Uncharacterized protein</fullName>
    </submittedName>
</protein>
<evidence type="ECO:0000313" key="2">
    <source>
        <dbReference type="EMBL" id="MBA2949100.1"/>
    </source>
</evidence>
<gene>
    <name evidence="2" type="ORF">H1D24_25585</name>
</gene>
<dbReference type="Proteomes" id="UP000545761">
    <property type="component" value="Unassembled WGS sequence"/>
</dbReference>
<dbReference type="EMBL" id="JACEHE010000016">
    <property type="protein sequence ID" value="MBA2949100.1"/>
    <property type="molecule type" value="Genomic_DNA"/>
</dbReference>